<name>A0A2D4KHU4_9SAUR</name>
<dbReference type="EMBL" id="IACL01065687">
    <property type="protein sequence ID" value="LAB08306.1"/>
    <property type="molecule type" value="Transcribed_RNA"/>
</dbReference>
<proteinExistence type="predicted"/>
<reference evidence="1" key="1">
    <citation type="submission" date="2017-07" db="EMBL/GenBank/DDBJ databases">
        <authorList>
            <person name="Mikheyev A."/>
            <person name="Grau M."/>
        </authorList>
    </citation>
    <scope>NUCLEOTIDE SEQUENCE</scope>
    <source>
        <tissue evidence="1">Venom_gland</tissue>
    </source>
</reference>
<reference evidence="1" key="2">
    <citation type="submission" date="2017-11" db="EMBL/GenBank/DDBJ databases">
        <title>Coralsnake Venomics: Analyses of Venom Gland Transcriptomes and Proteomes of Six Brazilian Taxa.</title>
        <authorList>
            <person name="Aird S.D."/>
            <person name="Jorge da Silva N."/>
            <person name="Qiu L."/>
            <person name="Villar-Briones A."/>
            <person name="Aparecida-Saddi V."/>
            <person name="Campos-Telles M.P."/>
            <person name="Grau M."/>
            <person name="Mikheyev A.S."/>
        </authorList>
    </citation>
    <scope>NUCLEOTIDE SEQUENCE</scope>
    <source>
        <tissue evidence="1">Venom_gland</tissue>
    </source>
</reference>
<sequence length="129" mass="14350">MLLTQPFAINTGEGESLRTRDSETLFFFFQRRGNELSCSVIFLEHGVTFGSLPQRGSKKNKNMKPIDFSHIEYTTEEGRDRGGNSRCKDHPEARGVISISKAFHIPEGGGELIAFGEALEGGLCRWVSL</sequence>
<organism evidence="1">
    <name type="scientific">Micrurus paraensis</name>
    <dbReference type="NCBI Taxonomy" id="1970185"/>
    <lineage>
        <taxon>Eukaryota</taxon>
        <taxon>Metazoa</taxon>
        <taxon>Chordata</taxon>
        <taxon>Craniata</taxon>
        <taxon>Vertebrata</taxon>
        <taxon>Euteleostomi</taxon>
        <taxon>Lepidosauria</taxon>
        <taxon>Squamata</taxon>
        <taxon>Bifurcata</taxon>
        <taxon>Unidentata</taxon>
        <taxon>Episquamata</taxon>
        <taxon>Toxicofera</taxon>
        <taxon>Serpentes</taxon>
        <taxon>Colubroidea</taxon>
        <taxon>Elapidae</taxon>
        <taxon>Elapinae</taxon>
        <taxon>Micrurus</taxon>
    </lineage>
</organism>
<dbReference type="AlphaFoldDB" id="A0A2D4KHU4"/>
<protein>
    <submittedName>
        <fullName evidence="1">Uncharacterized protein</fullName>
    </submittedName>
</protein>
<accession>A0A2D4KHU4</accession>
<evidence type="ECO:0000313" key="1">
    <source>
        <dbReference type="EMBL" id="LAB08306.1"/>
    </source>
</evidence>